<accession>A0ABQ0DHF0</accession>
<evidence type="ECO:0000313" key="1">
    <source>
        <dbReference type="EMBL" id="GAB1222279.1"/>
    </source>
</evidence>
<reference evidence="1 2" key="1">
    <citation type="journal article" date="2019" name="PLoS Negl. Trop. Dis.">
        <title>Whole genome sequencing of Entamoeba nuttalli reveals mammalian host-related molecular signatures and a novel octapeptide-repeat surface protein.</title>
        <authorList>
            <person name="Tanaka M."/>
            <person name="Makiuchi T."/>
            <person name="Komiyama T."/>
            <person name="Shiina T."/>
            <person name="Osaki K."/>
            <person name="Tachibana H."/>
        </authorList>
    </citation>
    <scope>NUCLEOTIDE SEQUENCE [LARGE SCALE GENOMIC DNA]</scope>
    <source>
        <strain evidence="1 2">P19-061405</strain>
    </source>
</reference>
<comment type="caution">
    <text evidence="1">The sequence shown here is derived from an EMBL/GenBank/DDBJ whole genome shotgun (WGS) entry which is preliminary data.</text>
</comment>
<protein>
    <submittedName>
        <fullName evidence="1">Uncharacterized protein</fullName>
    </submittedName>
</protein>
<organism evidence="1 2">
    <name type="scientific">Entamoeba nuttalli</name>
    <dbReference type="NCBI Taxonomy" id="412467"/>
    <lineage>
        <taxon>Eukaryota</taxon>
        <taxon>Amoebozoa</taxon>
        <taxon>Evosea</taxon>
        <taxon>Archamoebae</taxon>
        <taxon>Mastigamoebida</taxon>
        <taxon>Entamoebidae</taxon>
        <taxon>Entamoeba</taxon>
    </lineage>
</organism>
<proteinExistence type="predicted"/>
<gene>
    <name evidence="1" type="ORF">ENUP19_0100G0028</name>
</gene>
<evidence type="ECO:0000313" key="2">
    <source>
        <dbReference type="Proteomes" id="UP001628156"/>
    </source>
</evidence>
<sequence length="474" mass="55779">MNYQEHEEYGKLNIVSLVRIIPYLSHYREVFTFIQINKKFMSTLKEVEISPNYPPPPSPLEYPRNVFFQQKAFLKELDIFQKLKIFELYGNSSQMQLVMSNNHNVKLAIKNFNISNDLDEIEKSDKNRFIEIRYDGEDPIKLISFKSLQRATIILQGENKVKQYLFKKHQLNYVRLIFHNSIDMDFINSLQLYHVSTLVIQSNSIDELQQVLYLQKLTEVNFNLIFCSEKDISSLNNPYHLHLLQIQKKQNDQIIKKQPSPYIQIDGSKNIKSIELLQKYISIKHYHFKDNASIRNYKEIKHLILDDCVIDTSVDIDDFYPPQLEELTCNDDFLPFNSSIIKLTLQRHNGKLNLSRFSQLEYLILEECTFDPKDTHPLQLPRTCRILHIKSLIKTESLDLSLLRDIDELIVEKLYQSQITLPTFLSNLIILQSRCFALTNAESIHLHNLALLQSELIFFDINKVAENLDCLVFN</sequence>
<name>A0ABQ0DHF0_9EUKA</name>
<dbReference type="EMBL" id="BAAFRS010000100">
    <property type="protein sequence ID" value="GAB1222279.1"/>
    <property type="molecule type" value="Genomic_DNA"/>
</dbReference>
<keyword evidence="2" id="KW-1185">Reference proteome</keyword>
<dbReference type="Proteomes" id="UP001628156">
    <property type="component" value="Unassembled WGS sequence"/>
</dbReference>